<name>A0ACC0KH49_CHOFU</name>
<accession>A0ACC0KH49</accession>
<dbReference type="EMBL" id="CM046106">
    <property type="protein sequence ID" value="KAI8435531.1"/>
    <property type="molecule type" value="Genomic_DNA"/>
</dbReference>
<evidence type="ECO:0000313" key="1">
    <source>
        <dbReference type="EMBL" id="KAI8435531.1"/>
    </source>
</evidence>
<proteinExistence type="predicted"/>
<sequence>MGKGGRRIGVKRGSSKIGQTLKEAGFDEWSKGQPDYSGGRQDCGALLKGGFLDDNFCYNILPFICEKLPSSLLGYEDY</sequence>
<protein>
    <submittedName>
        <fullName evidence="1">Uncharacterized protein</fullName>
    </submittedName>
</protein>
<reference evidence="1 2" key="1">
    <citation type="journal article" date="2022" name="Genome Biol. Evol.">
        <title>The Spruce Budworm Genome: Reconstructing the Evolutionary History of Antifreeze Proteins.</title>
        <authorList>
            <person name="Beliveau C."/>
            <person name="Gagne P."/>
            <person name="Picq S."/>
            <person name="Vernygora O."/>
            <person name="Keeling C.I."/>
            <person name="Pinkney K."/>
            <person name="Doucet D."/>
            <person name="Wen F."/>
            <person name="Johnston J.S."/>
            <person name="Maaroufi H."/>
            <person name="Boyle B."/>
            <person name="Laroche J."/>
            <person name="Dewar K."/>
            <person name="Juretic N."/>
            <person name="Blackburn G."/>
            <person name="Nisole A."/>
            <person name="Brunet B."/>
            <person name="Brandao M."/>
            <person name="Lumley L."/>
            <person name="Duan J."/>
            <person name="Quan G."/>
            <person name="Lucarotti C.J."/>
            <person name="Roe A.D."/>
            <person name="Sperling F.A.H."/>
            <person name="Levesque R.C."/>
            <person name="Cusson M."/>
        </authorList>
    </citation>
    <scope>NUCLEOTIDE SEQUENCE [LARGE SCALE GENOMIC DNA]</scope>
    <source>
        <strain evidence="1">Glfc:IPQL:Cfum</strain>
    </source>
</reference>
<dbReference type="Proteomes" id="UP001064048">
    <property type="component" value="Chromosome 6"/>
</dbReference>
<organism evidence="1 2">
    <name type="scientific">Choristoneura fumiferana</name>
    <name type="common">Spruce budworm moth</name>
    <name type="synonym">Archips fumiferana</name>
    <dbReference type="NCBI Taxonomy" id="7141"/>
    <lineage>
        <taxon>Eukaryota</taxon>
        <taxon>Metazoa</taxon>
        <taxon>Ecdysozoa</taxon>
        <taxon>Arthropoda</taxon>
        <taxon>Hexapoda</taxon>
        <taxon>Insecta</taxon>
        <taxon>Pterygota</taxon>
        <taxon>Neoptera</taxon>
        <taxon>Endopterygota</taxon>
        <taxon>Lepidoptera</taxon>
        <taxon>Glossata</taxon>
        <taxon>Ditrysia</taxon>
        <taxon>Tortricoidea</taxon>
        <taxon>Tortricidae</taxon>
        <taxon>Tortricinae</taxon>
        <taxon>Choristoneura</taxon>
    </lineage>
</organism>
<keyword evidence="2" id="KW-1185">Reference proteome</keyword>
<comment type="caution">
    <text evidence="1">The sequence shown here is derived from an EMBL/GenBank/DDBJ whole genome shotgun (WGS) entry which is preliminary data.</text>
</comment>
<evidence type="ECO:0000313" key="2">
    <source>
        <dbReference type="Proteomes" id="UP001064048"/>
    </source>
</evidence>
<gene>
    <name evidence="1" type="ORF">MSG28_003827</name>
</gene>